<name>A0A7G2C6Z2_9TRYP</name>
<dbReference type="EMBL" id="LR877147">
    <property type="protein sequence ID" value="CAD2214523.1"/>
    <property type="molecule type" value="Genomic_DNA"/>
</dbReference>
<evidence type="ECO:0000313" key="2">
    <source>
        <dbReference type="EMBL" id="CAD2214523.1"/>
    </source>
</evidence>
<sequence>MTEENSTKRVKLDDGSAKDVSPSSLTTFFIRCPNLHNRGDVVNGLLYTLKDDLDIADWFFEAEDGSKTSLKRNAPVEIVFVQSSRRPYFLLEFRYPTEQEQEKRMKNLQEKTVDDTAPDSGAHTLERIADAKIESVTDRFKQLLERNGLRYKEEDVSLSVSSGPTVSSEREKLELRDSKKKAEHIKTKSIAEPSAEKQAKSTAVSFVPRSMRRRN</sequence>
<feature type="region of interest" description="Disordered" evidence="1">
    <location>
        <begin position="160"/>
        <end position="215"/>
    </location>
</feature>
<feature type="compositionally biased region" description="Basic and acidic residues" evidence="1">
    <location>
        <begin position="1"/>
        <end position="17"/>
    </location>
</feature>
<keyword evidence="3" id="KW-1185">Reference proteome</keyword>
<feature type="region of interest" description="Disordered" evidence="1">
    <location>
        <begin position="1"/>
        <end position="21"/>
    </location>
</feature>
<feature type="compositionally biased region" description="Basic and acidic residues" evidence="1">
    <location>
        <begin position="168"/>
        <end position="177"/>
    </location>
</feature>
<gene>
    <name evidence="2" type="ORF">ADEAN_000197000</name>
</gene>
<evidence type="ECO:0000313" key="3">
    <source>
        <dbReference type="Proteomes" id="UP000515908"/>
    </source>
</evidence>
<reference evidence="2 3" key="1">
    <citation type="submission" date="2020-08" db="EMBL/GenBank/DDBJ databases">
        <authorList>
            <person name="Newling K."/>
            <person name="Davey J."/>
            <person name="Forrester S."/>
        </authorList>
    </citation>
    <scope>NUCLEOTIDE SEQUENCE [LARGE SCALE GENOMIC DNA]</scope>
    <source>
        <strain evidence="3">Crithidia deanei Carvalho (ATCC PRA-265)</strain>
    </source>
</reference>
<accession>A0A7G2C6Z2</accession>
<dbReference type="VEuPathDB" id="TriTrypDB:ADEAN_000197000"/>
<protein>
    <submittedName>
        <fullName evidence="2">Uncharacterized protein</fullName>
    </submittedName>
</protein>
<organism evidence="2 3">
    <name type="scientific">Angomonas deanei</name>
    <dbReference type="NCBI Taxonomy" id="59799"/>
    <lineage>
        <taxon>Eukaryota</taxon>
        <taxon>Discoba</taxon>
        <taxon>Euglenozoa</taxon>
        <taxon>Kinetoplastea</taxon>
        <taxon>Metakinetoplastina</taxon>
        <taxon>Trypanosomatida</taxon>
        <taxon>Trypanosomatidae</taxon>
        <taxon>Strigomonadinae</taxon>
        <taxon>Angomonas</taxon>
    </lineage>
</organism>
<dbReference type="Proteomes" id="UP000515908">
    <property type="component" value="Chromosome 03"/>
</dbReference>
<evidence type="ECO:0000256" key="1">
    <source>
        <dbReference type="SAM" id="MobiDB-lite"/>
    </source>
</evidence>
<proteinExistence type="predicted"/>
<dbReference type="AlphaFoldDB" id="A0A7G2C6Z2"/>